<protein>
    <submittedName>
        <fullName evidence="2">Crp/Fnr family transcriptional regulator</fullName>
    </submittedName>
</protein>
<gene>
    <name evidence="2" type="ORF">G9Q97_22780</name>
</gene>
<evidence type="ECO:0000313" key="2">
    <source>
        <dbReference type="EMBL" id="NHE59645.1"/>
    </source>
</evidence>
<dbReference type="InterPro" id="IPR014710">
    <property type="entry name" value="RmlC-like_jellyroll"/>
</dbReference>
<dbReference type="Pfam" id="PF00027">
    <property type="entry name" value="cNMP_binding"/>
    <property type="match status" value="1"/>
</dbReference>
<evidence type="ECO:0000313" key="3">
    <source>
        <dbReference type="Proteomes" id="UP000649799"/>
    </source>
</evidence>
<dbReference type="Proteomes" id="UP000649799">
    <property type="component" value="Unassembled WGS sequence"/>
</dbReference>
<keyword evidence="3" id="KW-1185">Reference proteome</keyword>
<reference evidence="2 3" key="1">
    <citation type="submission" date="2020-03" db="EMBL/GenBank/DDBJ databases">
        <title>Cyclobacterium plantarum sp. nov., a marine bacterium isolated from a coastal-marine wetland.</title>
        <authorList>
            <person name="Sanchez-Porro C."/>
            <person name="Ventosa A."/>
            <person name="Amoozegar M."/>
        </authorList>
    </citation>
    <scope>NUCLEOTIDE SEQUENCE [LARGE SCALE GENOMIC DNA]</scope>
    <source>
        <strain evidence="2 3">GBPx2</strain>
    </source>
</reference>
<organism evidence="2 3">
    <name type="scientific">Cyclobacterium plantarum</name>
    <dbReference type="NCBI Taxonomy" id="2716263"/>
    <lineage>
        <taxon>Bacteria</taxon>
        <taxon>Pseudomonadati</taxon>
        <taxon>Bacteroidota</taxon>
        <taxon>Cytophagia</taxon>
        <taxon>Cytophagales</taxon>
        <taxon>Cyclobacteriaceae</taxon>
        <taxon>Cyclobacterium</taxon>
    </lineage>
</organism>
<sequence length="191" mass="22289">MNTDLLLLNICKNISLNNEENARILRFLEEEKVTRNSFILREGEICDYIYFVNSGILRAYCINPDGKEATVMFAMKDWWITDMYCFLNGLPAMVNIQAVEACSTLKLSKVHLDTLFTELPKFNTFFRILMQNAYCREQLRTIQNLTLPAKDRYEQFTKKYPQIAKKVTLKQTASYLGITPEFLSVIRGKRD</sequence>
<dbReference type="PROSITE" id="PS50042">
    <property type="entry name" value="CNMP_BINDING_3"/>
    <property type="match status" value="1"/>
</dbReference>
<feature type="domain" description="Cyclic nucleotide-binding" evidence="1">
    <location>
        <begin position="15"/>
        <end position="116"/>
    </location>
</feature>
<dbReference type="CDD" id="cd00038">
    <property type="entry name" value="CAP_ED"/>
    <property type="match status" value="1"/>
</dbReference>
<evidence type="ECO:0000259" key="1">
    <source>
        <dbReference type="PROSITE" id="PS50042"/>
    </source>
</evidence>
<dbReference type="InterPro" id="IPR018490">
    <property type="entry name" value="cNMP-bd_dom_sf"/>
</dbReference>
<comment type="caution">
    <text evidence="2">The sequence shown here is derived from an EMBL/GenBank/DDBJ whole genome shotgun (WGS) entry which is preliminary data.</text>
</comment>
<name>A0ABX0HHW8_9BACT</name>
<accession>A0ABX0HHW8</accession>
<dbReference type="Gene3D" id="2.60.120.10">
    <property type="entry name" value="Jelly Rolls"/>
    <property type="match status" value="1"/>
</dbReference>
<dbReference type="RefSeq" id="WP_166151229.1">
    <property type="nucleotide sequence ID" value="NZ_JAANYN010000015.1"/>
</dbReference>
<dbReference type="EMBL" id="JAANYN010000015">
    <property type="protein sequence ID" value="NHE59645.1"/>
    <property type="molecule type" value="Genomic_DNA"/>
</dbReference>
<dbReference type="InterPro" id="IPR000595">
    <property type="entry name" value="cNMP-bd_dom"/>
</dbReference>
<proteinExistence type="predicted"/>
<dbReference type="SUPFAM" id="SSF51206">
    <property type="entry name" value="cAMP-binding domain-like"/>
    <property type="match status" value="1"/>
</dbReference>